<dbReference type="AlphaFoldDB" id="A0ABD3XJ98"/>
<dbReference type="Proteomes" id="UP001634394">
    <property type="component" value="Unassembled WGS sequence"/>
</dbReference>
<comment type="caution">
    <text evidence="2">The sequence shown here is derived from an EMBL/GenBank/DDBJ whole genome shotgun (WGS) entry which is preliminary data.</text>
</comment>
<name>A0ABD3XJ98_SINWO</name>
<keyword evidence="1" id="KW-0472">Membrane</keyword>
<evidence type="ECO:0000313" key="2">
    <source>
        <dbReference type="EMBL" id="KAL3886175.1"/>
    </source>
</evidence>
<proteinExistence type="predicted"/>
<keyword evidence="1" id="KW-1133">Transmembrane helix</keyword>
<keyword evidence="3" id="KW-1185">Reference proteome</keyword>
<protein>
    <submittedName>
        <fullName evidence="2">Uncharacterized protein</fullName>
    </submittedName>
</protein>
<keyword evidence="1" id="KW-0812">Transmembrane</keyword>
<accession>A0ABD3XJ98</accession>
<feature type="non-terminal residue" evidence="2">
    <location>
        <position position="205"/>
    </location>
</feature>
<dbReference type="EMBL" id="JBJQND010000002">
    <property type="protein sequence ID" value="KAL3886175.1"/>
    <property type="molecule type" value="Genomic_DNA"/>
</dbReference>
<feature type="transmembrane region" description="Helical" evidence="1">
    <location>
        <begin position="6"/>
        <end position="23"/>
    </location>
</feature>
<gene>
    <name evidence="2" type="ORF">ACJMK2_026184</name>
</gene>
<evidence type="ECO:0000313" key="3">
    <source>
        <dbReference type="Proteomes" id="UP001634394"/>
    </source>
</evidence>
<evidence type="ECO:0000256" key="1">
    <source>
        <dbReference type="SAM" id="Phobius"/>
    </source>
</evidence>
<reference evidence="2 3" key="1">
    <citation type="submission" date="2024-11" db="EMBL/GenBank/DDBJ databases">
        <title>Chromosome-level genome assembly of the freshwater bivalve Anodonta woodiana.</title>
        <authorList>
            <person name="Chen X."/>
        </authorList>
    </citation>
    <scope>NUCLEOTIDE SEQUENCE [LARGE SCALE GENOMIC DNA]</scope>
    <source>
        <strain evidence="2">MN2024</strain>
        <tissue evidence="2">Gills</tissue>
    </source>
</reference>
<organism evidence="2 3">
    <name type="scientific">Sinanodonta woodiana</name>
    <name type="common">Chinese pond mussel</name>
    <name type="synonym">Anodonta woodiana</name>
    <dbReference type="NCBI Taxonomy" id="1069815"/>
    <lineage>
        <taxon>Eukaryota</taxon>
        <taxon>Metazoa</taxon>
        <taxon>Spiralia</taxon>
        <taxon>Lophotrochozoa</taxon>
        <taxon>Mollusca</taxon>
        <taxon>Bivalvia</taxon>
        <taxon>Autobranchia</taxon>
        <taxon>Heteroconchia</taxon>
        <taxon>Palaeoheterodonta</taxon>
        <taxon>Unionida</taxon>
        <taxon>Unionoidea</taxon>
        <taxon>Unionidae</taxon>
        <taxon>Unioninae</taxon>
        <taxon>Sinanodonta</taxon>
    </lineage>
</organism>
<sequence length="205" mass="23545">FLSMGLVGVAVLLVVIGLLLLRLRRKYPSNKIDSQVLTELFVNLQTFTNGEISPGISRTQNRPLPVPNTHEMSSRRIYRRHYLNQNRRSRSLHNILDSTQDSFNPLRHGLSVQGLYYSSNLLETSLRNATQANGPIKRRHLSNCEENQLNDMSRLGNGNSIEFIYENNLENEETIGNEESDEEESETLNNLQHVTFEVESQENLY</sequence>
<feature type="non-terminal residue" evidence="2">
    <location>
        <position position="1"/>
    </location>
</feature>